<evidence type="ECO:0000259" key="4">
    <source>
        <dbReference type="PROSITE" id="PS50110"/>
    </source>
</evidence>
<dbReference type="SMART" id="SM00267">
    <property type="entry name" value="GGDEF"/>
    <property type="match status" value="1"/>
</dbReference>
<name>A0ABV5ZD95_9GAMM</name>
<dbReference type="GO" id="GO:0052621">
    <property type="term" value="F:diguanylate cyclase activity"/>
    <property type="evidence" value="ECO:0007669"/>
    <property type="project" value="UniProtKB-EC"/>
</dbReference>
<dbReference type="EMBL" id="JBHLZN010000004">
    <property type="protein sequence ID" value="MFB9887231.1"/>
    <property type="molecule type" value="Genomic_DNA"/>
</dbReference>
<organism evidence="6 7">
    <name type="scientific">Balneatrix alpica</name>
    <dbReference type="NCBI Taxonomy" id="75684"/>
    <lineage>
        <taxon>Bacteria</taxon>
        <taxon>Pseudomonadati</taxon>
        <taxon>Pseudomonadota</taxon>
        <taxon>Gammaproteobacteria</taxon>
        <taxon>Oceanospirillales</taxon>
        <taxon>Balneatrichaceae</taxon>
        <taxon>Balneatrix</taxon>
    </lineage>
</organism>
<dbReference type="NCBIfam" id="TIGR00254">
    <property type="entry name" value="GGDEF"/>
    <property type="match status" value="1"/>
</dbReference>
<dbReference type="InterPro" id="IPR011006">
    <property type="entry name" value="CheY-like_superfamily"/>
</dbReference>
<dbReference type="PROSITE" id="PS50110">
    <property type="entry name" value="RESPONSE_REGULATORY"/>
    <property type="match status" value="1"/>
</dbReference>
<dbReference type="CDD" id="cd17546">
    <property type="entry name" value="REC_hyHK_CKI1_RcsC-like"/>
    <property type="match status" value="1"/>
</dbReference>
<dbReference type="Pfam" id="PF00990">
    <property type="entry name" value="GGDEF"/>
    <property type="match status" value="1"/>
</dbReference>
<dbReference type="PROSITE" id="PS50887">
    <property type="entry name" value="GGDEF"/>
    <property type="match status" value="1"/>
</dbReference>
<dbReference type="PANTHER" id="PTHR45138:SF9">
    <property type="entry name" value="DIGUANYLATE CYCLASE DGCM-RELATED"/>
    <property type="match status" value="1"/>
</dbReference>
<reference evidence="6 7" key="1">
    <citation type="submission" date="2024-09" db="EMBL/GenBank/DDBJ databases">
        <authorList>
            <person name="Sun Q."/>
            <person name="Mori K."/>
        </authorList>
    </citation>
    <scope>NUCLEOTIDE SEQUENCE [LARGE SCALE GENOMIC DNA]</scope>
    <source>
        <strain evidence="6 7">ATCC 51285</strain>
    </source>
</reference>
<evidence type="ECO:0000313" key="7">
    <source>
        <dbReference type="Proteomes" id="UP001589628"/>
    </source>
</evidence>
<dbReference type="InterPro" id="IPR050469">
    <property type="entry name" value="Diguanylate_Cyclase"/>
</dbReference>
<dbReference type="SUPFAM" id="SSF55073">
    <property type="entry name" value="Nucleotide cyclase"/>
    <property type="match status" value="1"/>
</dbReference>
<dbReference type="Gene3D" id="3.40.50.2300">
    <property type="match status" value="2"/>
</dbReference>
<feature type="modified residue" description="4-aspartylphosphate" evidence="3">
    <location>
        <position position="167"/>
    </location>
</feature>
<dbReference type="SMART" id="SM00448">
    <property type="entry name" value="REC"/>
    <property type="match status" value="1"/>
</dbReference>
<keyword evidence="7" id="KW-1185">Reference proteome</keyword>
<feature type="domain" description="GGDEF" evidence="5">
    <location>
        <begin position="273"/>
        <end position="405"/>
    </location>
</feature>
<comment type="caution">
    <text evidence="6">The sequence shown here is derived from an EMBL/GenBank/DDBJ whole genome shotgun (WGS) entry which is preliminary data.</text>
</comment>
<dbReference type="Gene3D" id="3.30.70.270">
    <property type="match status" value="1"/>
</dbReference>
<proteinExistence type="predicted"/>
<evidence type="ECO:0000313" key="6">
    <source>
        <dbReference type="EMBL" id="MFB9887231.1"/>
    </source>
</evidence>
<evidence type="ECO:0000256" key="2">
    <source>
        <dbReference type="ARBA" id="ARBA00034247"/>
    </source>
</evidence>
<accession>A0ABV5ZD95</accession>
<evidence type="ECO:0000256" key="1">
    <source>
        <dbReference type="ARBA" id="ARBA00012528"/>
    </source>
</evidence>
<comment type="catalytic activity">
    <reaction evidence="2">
        <text>2 GTP = 3',3'-c-di-GMP + 2 diphosphate</text>
        <dbReference type="Rhea" id="RHEA:24898"/>
        <dbReference type="ChEBI" id="CHEBI:33019"/>
        <dbReference type="ChEBI" id="CHEBI:37565"/>
        <dbReference type="ChEBI" id="CHEBI:58805"/>
        <dbReference type="EC" id="2.7.7.65"/>
    </reaction>
</comment>
<dbReference type="InterPro" id="IPR001789">
    <property type="entry name" value="Sig_transdc_resp-reg_receiver"/>
</dbReference>
<dbReference type="Proteomes" id="UP001589628">
    <property type="component" value="Unassembled WGS sequence"/>
</dbReference>
<protein>
    <recommendedName>
        <fullName evidence="1">diguanylate cyclase</fullName>
        <ecNumber evidence="1">2.7.7.65</ecNumber>
    </recommendedName>
</protein>
<evidence type="ECO:0000256" key="3">
    <source>
        <dbReference type="PROSITE-ProRule" id="PRU00169"/>
    </source>
</evidence>
<dbReference type="RefSeq" id="WP_051527895.1">
    <property type="nucleotide sequence ID" value="NZ_JBHLZN010000004.1"/>
</dbReference>
<sequence length="405" mass="45028">MAVTTAIDLLLPKEEAEALSGIMRPYGYEVRLLADLQDSVAAEAGQRLLVADMQMLANSASSDGYGTVLLVADEQDVQTRLQAIRMGAEGFFYRPIQAFRLLDHIDRLLEETDPSPYKVLMMEDDPVSAMLTTKLLTKSGMEVQRVEDPLQVLDVLYRFRPDVALLDLYMPDCTGDELAQVIRQQEAFDSLPIMFLSAEKELGRQRQALATGGDDFISKPFKPDQLVSLVLSRAQRMRQLRNLVQQDRMTHLLTHASFKEVLDQELRAKQERPVLSLIMLDIDRFKSINDNYGHAAGDVVIKSLARLLKQRGPAGAYISRYGGEEFALALPGYSKEQAVAVAELLLALFGSISMPVTDQDRVFVTFSAGVSSLQPGQRIEQMLAEADAALYEAKKQGRNRVCAAP</sequence>
<evidence type="ECO:0000259" key="5">
    <source>
        <dbReference type="PROSITE" id="PS50887"/>
    </source>
</evidence>
<feature type="domain" description="Response regulatory" evidence="4">
    <location>
        <begin position="118"/>
        <end position="234"/>
    </location>
</feature>
<dbReference type="InterPro" id="IPR043128">
    <property type="entry name" value="Rev_trsase/Diguanyl_cyclase"/>
</dbReference>
<dbReference type="InterPro" id="IPR000160">
    <property type="entry name" value="GGDEF_dom"/>
</dbReference>
<dbReference type="PANTHER" id="PTHR45138">
    <property type="entry name" value="REGULATORY COMPONENTS OF SENSORY TRANSDUCTION SYSTEM"/>
    <property type="match status" value="1"/>
</dbReference>
<dbReference type="InterPro" id="IPR029787">
    <property type="entry name" value="Nucleotide_cyclase"/>
</dbReference>
<dbReference type="CDD" id="cd01949">
    <property type="entry name" value="GGDEF"/>
    <property type="match status" value="1"/>
</dbReference>
<keyword evidence="3" id="KW-0597">Phosphoprotein</keyword>
<dbReference type="EC" id="2.7.7.65" evidence="1"/>
<dbReference type="SUPFAM" id="SSF52172">
    <property type="entry name" value="CheY-like"/>
    <property type="match status" value="2"/>
</dbReference>
<dbReference type="Pfam" id="PF00072">
    <property type="entry name" value="Response_reg"/>
    <property type="match status" value="1"/>
</dbReference>
<keyword evidence="6" id="KW-0808">Transferase</keyword>
<keyword evidence="6" id="KW-0548">Nucleotidyltransferase</keyword>
<gene>
    <name evidence="6" type="ORF">ACFFLH_12495</name>
</gene>